<dbReference type="InterPro" id="IPR013752">
    <property type="entry name" value="KPA_reductase"/>
</dbReference>
<dbReference type="STRING" id="883161.HMPREF9306_01368"/>
<comment type="caution">
    <text evidence="7">The sequence shown here is derived from an EMBL/GenBank/DDBJ whole genome shotgun (WGS) entry which is preliminary data.</text>
</comment>
<dbReference type="EMBL" id="AGZR01000008">
    <property type="protein sequence ID" value="EPD32669.1"/>
    <property type="molecule type" value="Genomic_DNA"/>
</dbReference>
<evidence type="ECO:0000256" key="1">
    <source>
        <dbReference type="ARBA" id="ARBA00007870"/>
    </source>
</evidence>
<dbReference type="PANTHER" id="PTHR21708">
    <property type="entry name" value="PROBABLE 2-DEHYDROPANTOATE 2-REDUCTASE"/>
    <property type="match status" value="1"/>
</dbReference>
<dbReference type="InterPro" id="IPR003710">
    <property type="entry name" value="ApbA"/>
</dbReference>
<dbReference type="RefSeq" id="WP_016456196.1">
    <property type="nucleotide sequence ID" value="NZ_KE150269.1"/>
</dbReference>
<protein>
    <recommendedName>
        <fullName evidence="4">2-dehydropantoate 2-reductase</fullName>
        <ecNumber evidence="4">1.1.1.169</ecNumber>
    </recommendedName>
    <alternativeName>
        <fullName evidence="4">Ketopantoate reductase</fullName>
    </alternativeName>
</protein>
<evidence type="ECO:0000256" key="2">
    <source>
        <dbReference type="ARBA" id="ARBA00022857"/>
    </source>
</evidence>
<keyword evidence="3 4" id="KW-0560">Oxidoreductase</keyword>
<keyword evidence="8" id="KW-1185">Reference proteome</keyword>
<evidence type="ECO:0000259" key="5">
    <source>
        <dbReference type="Pfam" id="PF02558"/>
    </source>
</evidence>
<evidence type="ECO:0000313" key="7">
    <source>
        <dbReference type="EMBL" id="EPD32669.1"/>
    </source>
</evidence>
<dbReference type="Proteomes" id="UP000014417">
    <property type="component" value="Unassembled WGS sequence"/>
</dbReference>
<dbReference type="AlphaFoldDB" id="S2WY43"/>
<dbReference type="Gene3D" id="1.10.1040.10">
    <property type="entry name" value="N-(1-d-carboxylethyl)-l-norvaline Dehydrogenase, domain 2"/>
    <property type="match status" value="1"/>
</dbReference>
<feature type="domain" description="Ketopantoate reductase C-terminal" evidence="6">
    <location>
        <begin position="179"/>
        <end position="297"/>
    </location>
</feature>
<dbReference type="InterPro" id="IPR036291">
    <property type="entry name" value="NAD(P)-bd_dom_sf"/>
</dbReference>
<dbReference type="PATRIC" id="fig|883161.3.peg.1362"/>
<dbReference type="GO" id="GO:0008677">
    <property type="term" value="F:2-dehydropantoate 2-reductase activity"/>
    <property type="evidence" value="ECO:0007669"/>
    <property type="project" value="UniProtKB-EC"/>
</dbReference>
<feature type="domain" description="Ketopantoate reductase N-terminal" evidence="5">
    <location>
        <begin position="4"/>
        <end position="151"/>
    </location>
</feature>
<dbReference type="GO" id="GO:0015940">
    <property type="term" value="P:pantothenate biosynthetic process"/>
    <property type="evidence" value="ECO:0007669"/>
    <property type="project" value="UniProtKB-UniPathway"/>
</dbReference>
<dbReference type="UniPathway" id="UPA00028">
    <property type="reaction ID" value="UER00004"/>
</dbReference>
<evidence type="ECO:0000256" key="4">
    <source>
        <dbReference type="RuleBase" id="RU362068"/>
    </source>
</evidence>
<dbReference type="OrthoDB" id="9796561at2"/>
<name>S2WY43_9ACTN</name>
<dbReference type="PANTHER" id="PTHR21708:SF26">
    <property type="entry name" value="2-DEHYDROPANTOATE 2-REDUCTASE"/>
    <property type="match status" value="1"/>
</dbReference>
<dbReference type="SUPFAM" id="SSF51735">
    <property type="entry name" value="NAD(P)-binding Rossmann-fold domains"/>
    <property type="match status" value="1"/>
</dbReference>
<accession>S2WY43</accession>
<dbReference type="InterPro" id="IPR008927">
    <property type="entry name" value="6-PGluconate_DH-like_C_sf"/>
</dbReference>
<dbReference type="InterPro" id="IPR013328">
    <property type="entry name" value="6PGD_dom2"/>
</dbReference>
<comment type="pathway">
    <text evidence="4">Cofactor biosynthesis; (R)-pantothenate biosynthesis; (R)-pantoate from 3-methyl-2-oxobutanoate: step 2/2.</text>
</comment>
<comment type="similarity">
    <text evidence="1 4">Belongs to the ketopantoate reductase family.</text>
</comment>
<dbReference type="GO" id="GO:0005737">
    <property type="term" value="C:cytoplasm"/>
    <property type="evidence" value="ECO:0007669"/>
    <property type="project" value="TreeGrafter"/>
</dbReference>
<dbReference type="InterPro" id="IPR051402">
    <property type="entry name" value="KPR-Related"/>
</dbReference>
<dbReference type="InterPro" id="IPR013332">
    <property type="entry name" value="KPR_N"/>
</dbReference>
<dbReference type="Gene3D" id="3.40.50.720">
    <property type="entry name" value="NAD(P)-binding Rossmann-like Domain"/>
    <property type="match status" value="1"/>
</dbReference>
<evidence type="ECO:0000256" key="3">
    <source>
        <dbReference type="ARBA" id="ARBA00023002"/>
    </source>
</evidence>
<evidence type="ECO:0000259" key="6">
    <source>
        <dbReference type="Pfam" id="PF08546"/>
    </source>
</evidence>
<dbReference type="SUPFAM" id="SSF48179">
    <property type="entry name" value="6-phosphogluconate dehydrogenase C-terminal domain-like"/>
    <property type="match status" value="1"/>
</dbReference>
<comment type="catalytic activity">
    <reaction evidence="4">
        <text>(R)-pantoate + NADP(+) = 2-dehydropantoate + NADPH + H(+)</text>
        <dbReference type="Rhea" id="RHEA:16233"/>
        <dbReference type="ChEBI" id="CHEBI:11561"/>
        <dbReference type="ChEBI" id="CHEBI:15378"/>
        <dbReference type="ChEBI" id="CHEBI:15980"/>
        <dbReference type="ChEBI" id="CHEBI:57783"/>
        <dbReference type="ChEBI" id="CHEBI:58349"/>
        <dbReference type="EC" id="1.1.1.169"/>
    </reaction>
</comment>
<dbReference type="Pfam" id="PF02558">
    <property type="entry name" value="ApbA"/>
    <property type="match status" value="1"/>
</dbReference>
<proteinExistence type="inferred from homology"/>
<keyword evidence="4" id="KW-0566">Pantothenate biosynthesis</keyword>
<sequence length="299" mass="31826">MRFAMIGAGGLGGFYGAKLFAAGNEVALIARQRTVDAIRNNGLRVIGDTELHLDVFATTDANEIGEVDYVFCTPKLHQLPDALMHLKPLVGKETGVVTLQNGVEAPSIVATEIGENHIMPGVARVFANADQPGVISHRGGPGSLSFGEWDGSQSGRSERLAQAAKSAGIPVPRFDNEWLDVWLKFAFVEPFGVLGAMTQKPIGFLRKELRCSLGAAISEVLNLATARGVDVPDASLDQIMKFLDAQPKDSTSSLQRDLLAGVPSEFEGQPGAVVRLAGESGVAVPIHDLAYETLKRIAK</sequence>
<keyword evidence="2 4" id="KW-0521">NADP</keyword>
<dbReference type="NCBIfam" id="TIGR00745">
    <property type="entry name" value="apbA_panE"/>
    <property type="match status" value="1"/>
</dbReference>
<evidence type="ECO:0000313" key="8">
    <source>
        <dbReference type="Proteomes" id="UP000014417"/>
    </source>
</evidence>
<dbReference type="HOGENOM" id="CLU_031468_6_1_11"/>
<gene>
    <name evidence="7" type="ORF">HMPREF9306_01368</name>
</gene>
<dbReference type="EC" id="1.1.1.169" evidence="4"/>
<dbReference type="NCBIfam" id="NF005091">
    <property type="entry name" value="PRK06522.2-2"/>
    <property type="match status" value="1"/>
</dbReference>
<organism evidence="7 8">
    <name type="scientific">Propionimicrobium lymphophilum ACS-093-V-SCH5</name>
    <dbReference type="NCBI Taxonomy" id="883161"/>
    <lineage>
        <taxon>Bacteria</taxon>
        <taxon>Bacillati</taxon>
        <taxon>Actinomycetota</taxon>
        <taxon>Actinomycetes</taxon>
        <taxon>Propionibacteriales</taxon>
        <taxon>Propionibacteriaceae</taxon>
        <taxon>Propionimicrobium</taxon>
    </lineage>
</organism>
<reference evidence="7 8" key="1">
    <citation type="submission" date="2013-04" db="EMBL/GenBank/DDBJ databases">
        <title>The Genome Sequence of Propionimicrobium lymphophilum ACS-093-V-SCH5.</title>
        <authorList>
            <consortium name="The Broad Institute Genomics Platform"/>
            <person name="Earl A."/>
            <person name="Ward D."/>
            <person name="Feldgarden M."/>
            <person name="Gevers D."/>
            <person name="Saerens B."/>
            <person name="Vaneechoutte M."/>
            <person name="Walker B."/>
            <person name="Young S."/>
            <person name="Zeng Q."/>
            <person name="Gargeya S."/>
            <person name="Fitzgerald M."/>
            <person name="Haas B."/>
            <person name="Abouelleil A."/>
            <person name="Allen A.W."/>
            <person name="Alvarado L."/>
            <person name="Arachchi H.M."/>
            <person name="Berlin A.M."/>
            <person name="Chapman S.B."/>
            <person name="Gainer-Dewar J."/>
            <person name="Goldberg J."/>
            <person name="Griggs A."/>
            <person name="Gujja S."/>
            <person name="Hansen M."/>
            <person name="Howarth C."/>
            <person name="Imamovic A."/>
            <person name="Ireland A."/>
            <person name="Larimer J."/>
            <person name="McCowan C."/>
            <person name="Murphy C."/>
            <person name="Pearson M."/>
            <person name="Poon T.W."/>
            <person name="Priest M."/>
            <person name="Roberts A."/>
            <person name="Saif S."/>
            <person name="Shea T."/>
            <person name="Sisk P."/>
            <person name="Sykes S."/>
            <person name="Wortman J."/>
            <person name="Nusbaum C."/>
            <person name="Birren B."/>
        </authorList>
    </citation>
    <scope>NUCLEOTIDE SEQUENCE [LARGE SCALE GENOMIC DNA]</scope>
    <source>
        <strain evidence="7 8">ACS-093-V-SCH5</strain>
    </source>
</reference>
<dbReference type="Pfam" id="PF08546">
    <property type="entry name" value="ApbA_C"/>
    <property type="match status" value="1"/>
</dbReference>
<comment type="function">
    <text evidence="4">Catalyzes the NADPH-dependent reduction of ketopantoate into pantoic acid.</text>
</comment>